<dbReference type="AlphaFoldDB" id="B0CXA7"/>
<dbReference type="InParanoid" id="B0CXA7"/>
<sequence length="350" mass="39812">MHPELLEFQDDIDARLPLLGKTMSLPLELVQEIIHLLLFSAPPRSSTPEDPGNSTKPRWGTIDALSLTSQSCRALVLEAWFRTLYIESPEDLIFLRESGWFPELESKWTRHLHCVLESFSNAWNLSAFLQVSSIRLDWLPPCANLGTLPFLHLSCTVEHFDLRGKWWPTPEAVQTITDTPGFGCLKTLKMELDTVWCGICQMCCLFPFKGRPTGVVYEGGLGLPFDYARVLAPLEYLEEVVIITPNYRPGWTTLALNADTNPETTPTSDRNVNPNLWSGECDICVRVAYKDDAFREKWVARKRHVGLAYGDGDNDDGEKGLRPPRLRRVEYRSQKSSKQPTNSRLMLFLI</sequence>
<dbReference type="Proteomes" id="UP000001194">
    <property type="component" value="Unassembled WGS sequence"/>
</dbReference>
<evidence type="ECO:0000313" key="1">
    <source>
        <dbReference type="EMBL" id="EDR13638.1"/>
    </source>
</evidence>
<dbReference type="RefSeq" id="XP_001876136.1">
    <property type="nucleotide sequence ID" value="XM_001876101.1"/>
</dbReference>
<gene>
    <name evidence="1" type="ORF">LACBIDRAFT_322724</name>
</gene>
<evidence type="ECO:0000313" key="2">
    <source>
        <dbReference type="Proteomes" id="UP000001194"/>
    </source>
</evidence>
<accession>B0CXA7</accession>
<name>B0CXA7_LACBS</name>
<dbReference type="HOGENOM" id="CLU_063720_0_0_1"/>
<organism evidence="2">
    <name type="scientific">Laccaria bicolor (strain S238N-H82 / ATCC MYA-4686)</name>
    <name type="common">Bicoloured deceiver</name>
    <name type="synonym">Laccaria laccata var. bicolor</name>
    <dbReference type="NCBI Taxonomy" id="486041"/>
    <lineage>
        <taxon>Eukaryota</taxon>
        <taxon>Fungi</taxon>
        <taxon>Dikarya</taxon>
        <taxon>Basidiomycota</taxon>
        <taxon>Agaricomycotina</taxon>
        <taxon>Agaricomycetes</taxon>
        <taxon>Agaricomycetidae</taxon>
        <taxon>Agaricales</taxon>
        <taxon>Agaricineae</taxon>
        <taxon>Hydnangiaceae</taxon>
        <taxon>Laccaria</taxon>
    </lineage>
</organism>
<dbReference type="OrthoDB" id="3167300at2759"/>
<proteinExistence type="predicted"/>
<protein>
    <submittedName>
        <fullName evidence="1">Predicted protein</fullName>
    </submittedName>
</protein>
<reference evidence="1 2" key="1">
    <citation type="journal article" date="2008" name="Nature">
        <title>The genome of Laccaria bicolor provides insights into mycorrhizal symbiosis.</title>
        <authorList>
            <person name="Martin F."/>
            <person name="Aerts A."/>
            <person name="Ahren D."/>
            <person name="Brun A."/>
            <person name="Danchin E.G.J."/>
            <person name="Duchaussoy F."/>
            <person name="Gibon J."/>
            <person name="Kohler A."/>
            <person name="Lindquist E."/>
            <person name="Pereda V."/>
            <person name="Salamov A."/>
            <person name="Shapiro H.J."/>
            <person name="Wuyts J."/>
            <person name="Blaudez D."/>
            <person name="Buee M."/>
            <person name="Brokstein P."/>
            <person name="Canbaeck B."/>
            <person name="Cohen D."/>
            <person name="Courty P.E."/>
            <person name="Coutinho P.M."/>
            <person name="Delaruelle C."/>
            <person name="Detter J.C."/>
            <person name="Deveau A."/>
            <person name="DiFazio S."/>
            <person name="Duplessis S."/>
            <person name="Fraissinet-Tachet L."/>
            <person name="Lucic E."/>
            <person name="Frey-Klett P."/>
            <person name="Fourrey C."/>
            <person name="Feussner I."/>
            <person name="Gay G."/>
            <person name="Grimwood J."/>
            <person name="Hoegger P.J."/>
            <person name="Jain P."/>
            <person name="Kilaru S."/>
            <person name="Labbe J."/>
            <person name="Lin Y.C."/>
            <person name="Legue V."/>
            <person name="Le Tacon F."/>
            <person name="Marmeisse R."/>
            <person name="Melayah D."/>
            <person name="Montanini B."/>
            <person name="Muratet M."/>
            <person name="Nehls U."/>
            <person name="Niculita-Hirzel H."/>
            <person name="Oudot-Le Secq M.P."/>
            <person name="Peter M."/>
            <person name="Quesneville H."/>
            <person name="Rajashekar B."/>
            <person name="Reich M."/>
            <person name="Rouhier N."/>
            <person name="Schmutz J."/>
            <person name="Yin T."/>
            <person name="Chalot M."/>
            <person name="Henrissat B."/>
            <person name="Kuees U."/>
            <person name="Lucas S."/>
            <person name="Van de Peer Y."/>
            <person name="Podila G.K."/>
            <person name="Polle A."/>
            <person name="Pukkila P.J."/>
            <person name="Richardson P.M."/>
            <person name="Rouze P."/>
            <person name="Sanders I.R."/>
            <person name="Stajich J.E."/>
            <person name="Tunlid A."/>
            <person name="Tuskan G."/>
            <person name="Grigoriev I.V."/>
        </authorList>
    </citation>
    <scope>NUCLEOTIDE SEQUENCE [LARGE SCALE GENOMIC DNA]</scope>
    <source>
        <strain evidence="2">S238N-H82 / ATCC MYA-4686</strain>
    </source>
</reference>
<keyword evidence="2" id="KW-1185">Reference proteome</keyword>
<dbReference type="GeneID" id="6071416"/>
<dbReference type="EMBL" id="DS547093">
    <property type="protein sequence ID" value="EDR13638.1"/>
    <property type="molecule type" value="Genomic_DNA"/>
</dbReference>
<dbReference type="KEGG" id="lbc:LACBIDRAFT_322724"/>